<feature type="non-terminal residue" evidence="1">
    <location>
        <position position="1"/>
    </location>
</feature>
<organism evidence="1 2">
    <name type="scientific">Candidatus Kaiserbacteria bacterium CG10_big_fil_rev_8_21_14_0_10_59_10</name>
    <dbReference type="NCBI Taxonomy" id="1974612"/>
    <lineage>
        <taxon>Bacteria</taxon>
        <taxon>Candidatus Kaiseribacteriota</taxon>
    </lineage>
</organism>
<gene>
    <name evidence="1" type="ORF">COU20_00035</name>
</gene>
<sequence length="251" mass="27373">FRLHVAHSDAGEHPHMLELQNSASGGGQTYLGVSATGASIGAGKFYIADNSNYRAVVDLTSGKVGIGTTTPTEQLSIKDLLFVGAGGATGMGTATSTFQGDIRILGKLDVGTIDPVYTIDGVKYATYGHSTVGVKEEAAVKVSVREYDAARKLYKHAIRFSELREGSDLWLFYQTTDFGADWEHLVVTLTPAFNGRVFYEESAATNTLTLWSDTPGSVSLRLVANRYDHAKWPNLRPDQDDDFTHHILRRK</sequence>
<name>A0A2H0U8Y7_9BACT</name>
<proteinExistence type="predicted"/>
<evidence type="ECO:0000313" key="2">
    <source>
        <dbReference type="Proteomes" id="UP000231379"/>
    </source>
</evidence>
<dbReference type="AlphaFoldDB" id="A0A2H0U8Y7"/>
<dbReference type="EMBL" id="PFBM01000002">
    <property type="protein sequence ID" value="PIR82857.1"/>
    <property type="molecule type" value="Genomic_DNA"/>
</dbReference>
<accession>A0A2H0U8Y7</accession>
<evidence type="ECO:0000313" key="1">
    <source>
        <dbReference type="EMBL" id="PIR82857.1"/>
    </source>
</evidence>
<reference evidence="2" key="1">
    <citation type="submission" date="2017-09" db="EMBL/GenBank/DDBJ databases">
        <title>Depth-based differentiation of microbial function through sediment-hosted aquifers and enrichment of novel symbionts in the deep terrestrial subsurface.</title>
        <authorList>
            <person name="Probst A.J."/>
            <person name="Ladd B."/>
            <person name="Jarett J.K."/>
            <person name="Geller-Mcgrath D.E."/>
            <person name="Sieber C.M.K."/>
            <person name="Emerson J.B."/>
            <person name="Anantharaman K."/>
            <person name="Thomas B.C."/>
            <person name="Malmstrom R."/>
            <person name="Stieglmeier M."/>
            <person name="Klingl A."/>
            <person name="Woyke T."/>
            <person name="Ryan C.M."/>
            <person name="Banfield J.F."/>
        </authorList>
    </citation>
    <scope>NUCLEOTIDE SEQUENCE [LARGE SCALE GENOMIC DNA]</scope>
</reference>
<protein>
    <submittedName>
        <fullName evidence="1">Uncharacterized protein</fullName>
    </submittedName>
</protein>
<dbReference type="Proteomes" id="UP000231379">
    <property type="component" value="Unassembled WGS sequence"/>
</dbReference>
<comment type="caution">
    <text evidence="1">The sequence shown here is derived from an EMBL/GenBank/DDBJ whole genome shotgun (WGS) entry which is preliminary data.</text>
</comment>